<organism evidence="1">
    <name type="scientific">Octopus bimaculoides</name>
    <name type="common">California two-spotted octopus</name>
    <dbReference type="NCBI Taxonomy" id="37653"/>
    <lineage>
        <taxon>Eukaryota</taxon>
        <taxon>Metazoa</taxon>
        <taxon>Spiralia</taxon>
        <taxon>Lophotrochozoa</taxon>
        <taxon>Mollusca</taxon>
        <taxon>Cephalopoda</taxon>
        <taxon>Coleoidea</taxon>
        <taxon>Octopodiformes</taxon>
        <taxon>Octopoda</taxon>
        <taxon>Incirrata</taxon>
        <taxon>Octopodidae</taxon>
        <taxon>Octopus</taxon>
    </lineage>
</organism>
<evidence type="ECO:0000313" key="1">
    <source>
        <dbReference type="EMBL" id="KOF68875.1"/>
    </source>
</evidence>
<dbReference type="EMBL" id="KQ425879">
    <property type="protein sequence ID" value="KOF68875.1"/>
    <property type="molecule type" value="Genomic_DNA"/>
</dbReference>
<gene>
    <name evidence="1" type="ORF">OCBIM_22006340mg</name>
</gene>
<dbReference type="AlphaFoldDB" id="A0A0L8FWW5"/>
<protein>
    <submittedName>
        <fullName evidence="1">Uncharacterized protein</fullName>
    </submittedName>
</protein>
<sequence>MVSWSQLEILSRWMISSIKQSCVCVYVRLSPWLPNNNIKSEVNYVCHITTLGL</sequence>
<proteinExistence type="predicted"/>
<accession>A0A0L8FWW5</accession>
<reference evidence="1" key="1">
    <citation type="submission" date="2015-07" db="EMBL/GenBank/DDBJ databases">
        <title>MeaNS - Measles Nucleotide Surveillance Program.</title>
        <authorList>
            <person name="Tran T."/>
            <person name="Druce J."/>
        </authorList>
    </citation>
    <scope>NUCLEOTIDE SEQUENCE</scope>
    <source>
        <strain evidence="1">UCB-OBI-ISO-001</strain>
        <tissue evidence="1">Gonad</tissue>
    </source>
</reference>
<name>A0A0L8FWW5_OCTBM</name>